<dbReference type="EMBL" id="KV930753">
    <property type="protein sequence ID" value="PIO30953.1"/>
    <property type="molecule type" value="Genomic_DNA"/>
</dbReference>
<comment type="subcellular location">
    <subcellularLocation>
        <location evidence="3">Endoplasmic reticulum membrane</location>
        <topology evidence="3">Peripheral membrane protein</topology>
    </subcellularLocation>
    <subcellularLocation>
        <location evidence="2">Microsome membrane</location>
        <topology evidence="2">Peripheral membrane protein</topology>
    </subcellularLocation>
</comment>
<keyword evidence="9 14" id="KW-0560">Oxidoreductase</keyword>
<keyword evidence="5 13" id="KW-0349">Heme</keyword>
<keyword evidence="8" id="KW-0492">Microsome</keyword>
<evidence type="ECO:0000313" key="15">
    <source>
        <dbReference type="EMBL" id="PIO30953.1"/>
    </source>
</evidence>
<keyword evidence="10 13" id="KW-0408">Iron</keyword>
<dbReference type="GO" id="GO:0006805">
    <property type="term" value="P:xenobiotic metabolic process"/>
    <property type="evidence" value="ECO:0007669"/>
    <property type="project" value="TreeGrafter"/>
</dbReference>
<dbReference type="PRINTS" id="PR01684">
    <property type="entry name" value="EP450ICYP2A"/>
</dbReference>
<dbReference type="SUPFAM" id="SSF48264">
    <property type="entry name" value="Cytochrome P450"/>
    <property type="match status" value="1"/>
</dbReference>
<keyword evidence="12" id="KW-0472">Membrane</keyword>
<comment type="cofactor">
    <cofactor evidence="1 13">
        <name>heme</name>
        <dbReference type="ChEBI" id="CHEBI:30413"/>
    </cofactor>
</comment>
<dbReference type="GO" id="GO:0016712">
    <property type="term" value="F:oxidoreductase activity, acting on paired donors, with incorporation or reduction of molecular oxygen, reduced flavin or flavoprotein as one donor, and incorporation of one atom of oxygen"/>
    <property type="evidence" value="ECO:0007669"/>
    <property type="project" value="InterPro"/>
</dbReference>
<dbReference type="Pfam" id="PF00067">
    <property type="entry name" value="p450"/>
    <property type="match status" value="1"/>
</dbReference>
<dbReference type="GO" id="GO:0005506">
    <property type="term" value="F:iron ion binding"/>
    <property type="evidence" value="ECO:0007669"/>
    <property type="project" value="InterPro"/>
</dbReference>
<evidence type="ECO:0000256" key="13">
    <source>
        <dbReference type="PIRSR" id="PIRSR602401-1"/>
    </source>
</evidence>
<dbReference type="PROSITE" id="PS00086">
    <property type="entry name" value="CYTOCHROME_P450"/>
    <property type="match status" value="1"/>
</dbReference>
<dbReference type="InterPro" id="IPR050182">
    <property type="entry name" value="Cytochrome_P450_fam2"/>
</dbReference>
<evidence type="ECO:0000256" key="1">
    <source>
        <dbReference type="ARBA" id="ARBA00001971"/>
    </source>
</evidence>
<feature type="binding site" description="axial binding residue" evidence="13">
    <location>
        <position position="218"/>
    </location>
    <ligand>
        <name>heme</name>
        <dbReference type="ChEBI" id="CHEBI:30413"/>
    </ligand>
    <ligandPart>
        <name>Fe</name>
        <dbReference type="ChEBI" id="CHEBI:18248"/>
    </ligandPart>
</feature>
<dbReference type="InterPro" id="IPR008067">
    <property type="entry name" value="Cyt_P450_E_grp-I_CYP2A-like"/>
</dbReference>
<evidence type="ECO:0000256" key="4">
    <source>
        <dbReference type="ARBA" id="ARBA00010617"/>
    </source>
</evidence>
<evidence type="ECO:0000313" key="16">
    <source>
        <dbReference type="Proteomes" id="UP000228934"/>
    </source>
</evidence>
<evidence type="ECO:0000256" key="11">
    <source>
        <dbReference type="ARBA" id="ARBA00023033"/>
    </source>
</evidence>
<evidence type="ECO:0000256" key="2">
    <source>
        <dbReference type="ARBA" id="ARBA00004174"/>
    </source>
</evidence>
<dbReference type="InterPro" id="IPR001128">
    <property type="entry name" value="Cyt_P450"/>
</dbReference>
<evidence type="ECO:0000256" key="5">
    <source>
        <dbReference type="ARBA" id="ARBA00022617"/>
    </source>
</evidence>
<accession>A0A2G9RUS3</accession>
<dbReference type="PRINTS" id="PR00385">
    <property type="entry name" value="P450"/>
</dbReference>
<dbReference type="OrthoDB" id="2789670at2759"/>
<dbReference type="GO" id="GO:0020037">
    <property type="term" value="F:heme binding"/>
    <property type="evidence" value="ECO:0007669"/>
    <property type="project" value="InterPro"/>
</dbReference>
<dbReference type="PRINTS" id="PR00463">
    <property type="entry name" value="EP450I"/>
</dbReference>
<evidence type="ECO:0000256" key="10">
    <source>
        <dbReference type="ARBA" id="ARBA00023004"/>
    </source>
</evidence>
<evidence type="ECO:0000256" key="3">
    <source>
        <dbReference type="ARBA" id="ARBA00004406"/>
    </source>
</evidence>
<evidence type="ECO:0000256" key="7">
    <source>
        <dbReference type="ARBA" id="ARBA00022824"/>
    </source>
</evidence>
<organism evidence="15 16">
    <name type="scientific">Aquarana catesbeiana</name>
    <name type="common">American bullfrog</name>
    <name type="synonym">Rana catesbeiana</name>
    <dbReference type="NCBI Taxonomy" id="8400"/>
    <lineage>
        <taxon>Eukaryota</taxon>
        <taxon>Metazoa</taxon>
        <taxon>Chordata</taxon>
        <taxon>Craniata</taxon>
        <taxon>Vertebrata</taxon>
        <taxon>Euteleostomi</taxon>
        <taxon>Amphibia</taxon>
        <taxon>Batrachia</taxon>
        <taxon>Anura</taxon>
        <taxon>Neobatrachia</taxon>
        <taxon>Ranoidea</taxon>
        <taxon>Ranidae</taxon>
        <taxon>Aquarana</taxon>
    </lineage>
</organism>
<protein>
    <submittedName>
        <fullName evidence="15">Uncharacterized protein</fullName>
    </submittedName>
</protein>
<keyword evidence="7" id="KW-0256">Endoplasmic reticulum</keyword>
<dbReference type="GO" id="GO:0008392">
    <property type="term" value="F:arachidonate epoxygenase activity"/>
    <property type="evidence" value="ECO:0007669"/>
    <property type="project" value="TreeGrafter"/>
</dbReference>
<evidence type="ECO:0000256" key="6">
    <source>
        <dbReference type="ARBA" id="ARBA00022723"/>
    </source>
</evidence>
<keyword evidence="6 13" id="KW-0479">Metal-binding</keyword>
<proteinExistence type="inferred from homology"/>
<dbReference type="InterPro" id="IPR036396">
    <property type="entry name" value="Cyt_P450_sf"/>
</dbReference>
<evidence type="ECO:0000256" key="14">
    <source>
        <dbReference type="RuleBase" id="RU000461"/>
    </source>
</evidence>
<name>A0A2G9RUS3_AQUCT</name>
<dbReference type="Gene3D" id="1.10.630.10">
    <property type="entry name" value="Cytochrome P450"/>
    <property type="match status" value="1"/>
</dbReference>
<gene>
    <name evidence="15" type="ORF">AB205_0132330</name>
</gene>
<dbReference type="PANTHER" id="PTHR24300:SF382">
    <property type="entry name" value="CYTOCHROME P450 2G1"/>
    <property type="match status" value="1"/>
</dbReference>
<reference evidence="16" key="1">
    <citation type="journal article" date="2017" name="Nat. Commun.">
        <title>The North American bullfrog draft genome provides insight into hormonal regulation of long noncoding RNA.</title>
        <authorList>
            <person name="Hammond S.A."/>
            <person name="Warren R.L."/>
            <person name="Vandervalk B.P."/>
            <person name="Kucuk E."/>
            <person name="Khan H."/>
            <person name="Gibb E.A."/>
            <person name="Pandoh P."/>
            <person name="Kirk H."/>
            <person name="Zhao Y."/>
            <person name="Jones M."/>
            <person name="Mungall A.J."/>
            <person name="Coope R."/>
            <person name="Pleasance S."/>
            <person name="Moore R.A."/>
            <person name="Holt R.A."/>
            <person name="Round J.M."/>
            <person name="Ohora S."/>
            <person name="Walle B.V."/>
            <person name="Veldhoen N."/>
            <person name="Helbing C.C."/>
            <person name="Birol I."/>
        </authorList>
    </citation>
    <scope>NUCLEOTIDE SEQUENCE [LARGE SCALE GENOMIC DNA]</scope>
</reference>
<sequence>MIPEIMDYVPGPHQRINKLLQNLLDFVSERVKINQETLDPSDPRDYIDCFLIKMKQEGQNPSSEFNTKSLLLTVLQLFFAGTETVSSTLRHGLLILVHYPEIQDKLHHEIDEVIGVNRRPNIEDRSKMPYMDAVIHEIQRFSDVLPLNLPHASQQDIKFKGYNIPKGTDVYPMLYCALRDPSHFKTPHMFNPGHFLDENGSFKKQDAFIPFSTGKRVCAGEGLAKMELFLFFTTILQNFKLTSKMKFTDADISPKMTGFSNIPIPYELSFVPR</sequence>
<evidence type="ECO:0000256" key="8">
    <source>
        <dbReference type="ARBA" id="ARBA00022848"/>
    </source>
</evidence>
<evidence type="ECO:0000256" key="9">
    <source>
        <dbReference type="ARBA" id="ARBA00023002"/>
    </source>
</evidence>
<evidence type="ECO:0000256" key="12">
    <source>
        <dbReference type="ARBA" id="ARBA00023136"/>
    </source>
</evidence>
<dbReference type="GO" id="GO:0005789">
    <property type="term" value="C:endoplasmic reticulum membrane"/>
    <property type="evidence" value="ECO:0007669"/>
    <property type="project" value="UniProtKB-SubCell"/>
</dbReference>
<dbReference type="PANTHER" id="PTHR24300">
    <property type="entry name" value="CYTOCHROME P450 508A4-RELATED"/>
    <property type="match status" value="1"/>
</dbReference>
<dbReference type="Proteomes" id="UP000228934">
    <property type="component" value="Unassembled WGS sequence"/>
</dbReference>
<dbReference type="AlphaFoldDB" id="A0A2G9RUS3"/>
<keyword evidence="16" id="KW-1185">Reference proteome</keyword>
<keyword evidence="11 14" id="KW-0503">Monooxygenase</keyword>
<dbReference type="InterPro" id="IPR002401">
    <property type="entry name" value="Cyt_P450_E_grp-I"/>
</dbReference>
<comment type="similarity">
    <text evidence="4 14">Belongs to the cytochrome P450 family.</text>
</comment>
<dbReference type="GO" id="GO:0019373">
    <property type="term" value="P:epoxygenase P450 pathway"/>
    <property type="evidence" value="ECO:0007669"/>
    <property type="project" value="TreeGrafter"/>
</dbReference>
<dbReference type="InterPro" id="IPR017972">
    <property type="entry name" value="Cyt_P450_CS"/>
</dbReference>
<dbReference type="FunFam" id="1.10.630.10:FF:000238">
    <property type="entry name" value="Cytochrome P450 2A6"/>
    <property type="match status" value="1"/>
</dbReference>